<dbReference type="Gene3D" id="2.40.160.110">
    <property type="match status" value="2"/>
</dbReference>
<dbReference type="Ensembl" id="ENSMMDT00005033807.1">
    <property type="protein sequence ID" value="ENSMMDP00005033072.1"/>
    <property type="gene ID" value="ENSMMDG00005015563.1"/>
</dbReference>
<dbReference type="InterPro" id="IPR002000">
    <property type="entry name" value="Lysosome-assoc_membr_glycop"/>
</dbReference>
<dbReference type="GO" id="GO:0072594">
    <property type="term" value="P:establishment of protein localization to organelle"/>
    <property type="evidence" value="ECO:0007669"/>
    <property type="project" value="TreeGrafter"/>
</dbReference>
<evidence type="ECO:0000256" key="12">
    <source>
        <dbReference type="PROSITE-ProRule" id="PRU00740"/>
    </source>
</evidence>
<feature type="domain" description="Lysosome-associated membrane glycoprotein 2-like luminal" evidence="15">
    <location>
        <begin position="30"/>
        <end position="171"/>
    </location>
</feature>
<reference evidence="17" key="3">
    <citation type="submission" date="2025-09" db="UniProtKB">
        <authorList>
            <consortium name="Ensembl"/>
        </authorList>
    </citation>
    <scope>IDENTIFICATION</scope>
</reference>
<evidence type="ECO:0000256" key="6">
    <source>
        <dbReference type="ARBA" id="ARBA00022753"/>
    </source>
</evidence>
<feature type="transmembrane region" description="Helical" evidence="13">
    <location>
        <begin position="382"/>
        <end position="405"/>
    </location>
</feature>
<reference evidence="17" key="1">
    <citation type="submission" date="2019-06" db="EMBL/GenBank/DDBJ databases">
        <authorList>
            <consortium name="Wellcome Sanger Institute Data Sharing"/>
        </authorList>
    </citation>
    <scope>NUCLEOTIDE SEQUENCE [LARGE SCALE GENOMIC DNA]</scope>
</reference>
<dbReference type="AlphaFoldDB" id="A0A667YYZ4"/>
<keyword evidence="6" id="KW-0967">Endosome</keyword>
<evidence type="ECO:0000313" key="18">
    <source>
        <dbReference type="Proteomes" id="UP000472263"/>
    </source>
</evidence>
<accession>A0A667YYZ4</accession>
<evidence type="ECO:0000256" key="1">
    <source>
        <dbReference type="ARBA" id="ARBA00004251"/>
    </source>
</evidence>
<name>A0A667YYZ4_9TELE</name>
<dbReference type="GO" id="GO:0005886">
    <property type="term" value="C:plasma membrane"/>
    <property type="evidence" value="ECO:0007669"/>
    <property type="project" value="UniProtKB-SubCell"/>
</dbReference>
<evidence type="ECO:0000256" key="9">
    <source>
        <dbReference type="ARBA" id="ARBA00023157"/>
    </source>
</evidence>
<keyword evidence="10" id="KW-0325">Glycoprotein</keyword>
<evidence type="ECO:0000256" key="8">
    <source>
        <dbReference type="ARBA" id="ARBA00023136"/>
    </source>
</evidence>
<gene>
    <name evidence="17" type="primary">LAMP2</name>
    <name evidence="17" type="synonym">lamp2</name>
</gene>
<dbReference type="FunFam" id="2.40.160.110:FF:000001">
    <property type="entry name" value="lysosome-associated membrane glycoprotein 2 isoform X2"/>
    <property type="match status" value="1"/>
</dbReference>
<keyword evidence="3" id="KW-1003">Cell membrane</keyword>
<dbReference type="GO" id="GO:0016236">
    <property type="term" value="P:macroautophagy"/>
    <property type="evidence" value="ECO:0007669"/>
    <property type="project" value="Ensembl"/>
</dbReference>
<evidence type="ECO:0000256" key="11">
    <source>
        <dbReference type="ARBA" id="ARBA00023228"/>
    </source>
</evidence>
<evidence type="ECO:0000256" key="3">
    <source>
        <dbReference type="ARBA" id="ARBA00022475"/>
    </source>
</evidence>
<comment type="caution">
    <text evidence="12">Lacks conserved residue(s) required for the propagation of feature annotation.</text>
</comment>
<reference evidence="17" key="2">
    <citation type="submission" date="2025-08" db="UniProtKB">
        <authorList>
            <consortium name="Ensembl"/>
        </authorList>
    </citation>
    <scope>IDENTIFICATION</scope>
</reference>
<evidence type="ECO:0000256" key="14">
    <source>
        <dbReference type="SAM" id="SignalP"/>
    </source>
</evidence>
<keyword evidence="5 14" id="KW-0732">Signal</keyword>
<dbReference type="PRINTS" id="PR00336">
    <property type="entry name" value="LYSASSOCTDMP"/>
</dbReference>
<comment type="similarity">
    <text evidence="12">Belongs to the LAMP family.</text>
</comment>
<dbReference type="Proteomes" id="UP000472263">
    <property type="component" value="Chromosome 10"/>
</dbReference>
<dbReference type="CTD" id="3920"/>
<feature type="chain" id="PRO_5025439891" evidence="14">
    <location>
        <begin position="24"/>
        <end position="417"/>
    </location>
</feature>
<dbReference type="InParanoid" id="A0A667YYZ4"/>
<dbReference type="PROSITE" id="PS51407">
    <property type="entry name" value="LAMP_3"/>
    <property type="match status" value="1"/>
</dbReference>
<evidence type="ECO:0000259" key="15">
    <source>
        <dbReference type="Pfam" id="PF01299"/>
    </source>
</evidence>
<keyword evidence="11 12" id="KW-0458">Lysosome</keyword>
<feature type="domain" description="Lysosome-associated membrane glycoprotein 2-like luminal" evidence="15">
    <location>
        <begin position="226"/>
        <end position="363"/>
    </location>
</feature>
<dbReference type="GO" id="GO:0031902">
    <property type="term" value="C:late endosome membrane"/>
    <property type="evidence" value="ECO:0007669"/>
    <property type="project" value="TreeGrafter"/>
</dbReference>
<sequence length="417" mass="44664">MMSRCAAFVLLLALGIEIQLSHATEVSVNTTDNKLCLYANLMVNFSVTYEAAGNKSETAEFELPDSVTTEGSTCGNTSSTLKLHFGDGHSWIVEFSKKDKTYQADSVIFSYNLSDSTIFPNAASNETKNVTVKPHITDVGMDTSYSCKSKEMLQTDAVNQTLWNVLIQAFVSNGSKSENITVCAADVPATTVAPTTNTTVVTTAVPVTNSTAPLPTTTPTPPLPLPNIGNYSISDNGTVCLLANFGLRVTFTHGEKSQEMNLNASVTAATGSCGVNSSELVLSSDILTVILSFTNESKKFKLHALNVTAKSSSGAVLTEANSSLGLWEAAVGSSYMCNKQQDYNITDVLTIHTFDLRVQPFGVHNGQYSTAEECFLDSDLSFLVPIAVGVALSFLIILVLISYLIGRRKSRTGYQSV</sequence>
<dbReference type="OrthoDB" id="6232933at2759"/>
<dbReference type="GeneID" id="115367108"/>
<keyword evidence="9 12" id="KW-1015">Disulfide bond</keyword>
<dbReference type="InterPro" id="IPR048524">
    <property type="entry name" value="Lamp2-like_TM"/>
</dbReference>
<dbReference type="PANTHER" id="PTHR11506">
    <property type="entry name" value="LYSOSOME-ASSOCIATED MEMBRANE GLYCOPROTEIN"/>
    <property type="match status" value="1"/>
</dbReference>
<evidence type="ECO:0000256" key="13">
    <source>
        <dbReference type="SAM" id="Phobius"/>
    </source>
</evidence>
<dbReference type="CDD" id="cd12087">
    <property type="entry name" value="TM_EGFR-like"/>
    <property type="match status" value="1"/>
</dbReference>
<dbReference type="PANTHER" id="PTHR11506:SF6">
    <property type="entry name" value="LYSOSOME-ASSOCIATED MEMBRANE GLYCOPROTEIN 2"/>
    <property type="match status" value="1"/>
</dbReference>
<keyword evidence="18" id="KW-1185">Reference proteome</keyword>
<keyword evidence="4 12" id="KW-0812">Transmembrane</keyword>
<evidence type="ECO:0000256" key="7">
    <source>
        <dbReference type="ARBA" id="ARBA00022989"/>
    </source>
</evidence>
<dbReference type="InterPro" id="IPR048528">
    <property type="entry name" value="Lamp2-like_luminal"/>
</dbReference>
<evidence type="ECO:0000313" key="17">
    <source>
        <dbReference type="Ensembl" id="ENSMMDP00005033072.1"/>
    </source>
</evidence>
<feature type="disulfide bond" evidence="12">
    <location>
        <begin position="337"/>
        <end position="374"/>
    </location>
</feature>
<dbReference type="RefSeq" id="XP_029918694.1">
    <property type="nucleotide sequence ID" value="XM_030062834.1"/>
</dbReference>
<dbReference type="Pfam" id="PF01299">
    <property type="entry name" value="Lamp2-like_luminal"/>
    <property type="match status" value="2"/>
</dbReference>
<evidence type="ECO:0000256" key="5">
    <source>
        <dbReference type="ARBA" id="ARBA00022729"/>
    </source>
</evidence>
<feature type="domain" description="Lysosome-associated membrane glycoprotein 2-like transmembrane" evidence="16">
    <location>
        <begin position="384"/>
        <end position="415"/>
    </location>
</feature>
<comment type="subcellular location">
    <subcellularLocation>
        <location evidence="1">Cell membrane</location>
        <topology evidence="1">Single-pass type I membrane protein</topology>
    </subcellularLocation>
    <subcellularLocation>
        <location evidence="2">Endosome membrane</location>
        <topology evidence="2">Single-pass type I membrane protein</topology>
    </subcellularLocation>
    <subcellularLocation>
        <location evidence="12">Lysosome membrane</location>
        <topology evidence="12">Single-pass type I membrane protein</topology>
    </subcellularLocation>
</comment>
<evidence type="ECO:0000256" key="2">
    <source>
        <dbReference type="ARBA" id="ARBA00004530"/>
    </source>
</evidence>
<dbReference type="GO" id="GO:0005765">
    <property type="term" value="C:lysosomal membrane"/>
    <property type="evidence" value="ECO:0007669"/>
    <property type="project" value="UniProtKB-SubCell"/>
</dbReference>
<proteinExistence type="inferred from homology"/>
<keyword evidence="7 13" id="KW-1133">Transmembrane helix</keyword>
<protein>
    <submittedName>
        <fullName evidence="17">Lysosomal-associated membrane protein 2</fullName>
    </submittedName>
</protein>
<feature type="disulfide bond" evidence="12">
    <location>
        <begin position="147"/>
        <end position="183"/>
    </location>
</feature>
<organism evidence="17 18">
    <name type="scientific">Myripristis murdjan</name>
    <name type="common">pinecone soldierfish</name>
    <dbReference type="NCBI Taxonomy" id="586833"/>
    <lineage>
        <taxon>Eukaryota</taxon>
        <taxon>Metazoa</taxon>
        <taxon>Chordata</taxon>
        <taxon>Craniata</taxon>
        <taxon>Vertebrata</taxon>
        <taxon>Euteleostomi</taxon>
        <taxon>Actinopterygii</taxon>
        <taxon>Neopterygii</taxon>
        <taxon>Teleostei</taxon>
        <taxon>Neoteleostei</taxon>
        <taxon>Acanthomorphata</taxon>
        <taxon>Holocentriformes</taxon>
        <taxon>Holocentridae</taxon>
        <taxon>Myripristis</taxon>
    </lineage>
</organism>
<keyword evidence="8 12" id="KW-0472">Membrane</keyword>
<dbReference type="GeneTree" id="ENSGT00950000182899"/>
<feature type="signal peptide" evidence="14">
    <location>
        <begin position="1"/>
        <end position="23"/>
    </location>
</feature>
<dbReference type="Pfam" id="PF21222">
    <property type="entry name" value="Lamp2_2nd"/>
    <property type="match status" value="1"/>
</dbReference>
<evidence type="ECO:0000256" key="10">
    <source>
        <dbReference type="ARBA" id="ARBA00023180"/>
    </source>
</evidence>
<evidence type="ECO:0000256" key="4">
    <source>
        <dbReference type="ARBA" id="ARBA00022692"/>
    </source>
</evidence>
<evidence type="ECO:0000259" key="16">
    <source>
        <dbReference type="Pfam" id="PF21222"/>
    </source>
</evidence>